<accession>A0A1M5FH71</accession>
<dbReference type="PANTHER" id="PTHR16509:SF1">
    <property type="entry name" value="MANGANESE-DEPENDENT ADP-RIBOSE_CDP-ALCOHOL DIPHOSPHATASE"/>
    <property type="match status" value="1"/>
</dbReference>
<reference evidence="2 3" key="1">
    <citation type="submission" date="2016-11" db="EMBL/GenBank/DDBJ databases">
        <authorList>
            <person name="Jaros S."/>
            <person name="Januszkiewicz K."/>
            <person name="Wedrychowicz H."/>
        </authorList>
    </citation>
    <scope>NUCLEOTIDE SEQUENCE [LARGE SCALE GENOMIC DNA]</scope>
    <source>
        <strain evidence="2 3">DSM 21986</strain>
    </source>
</reference>
<dbReference type="GO" id="GO:0047631">
    <property type="term" value="F:ADP-ribose diphosphatase activity"/>
    <property type="evidence" value="ECO:0007669"/>
    <property type="project" value="TreeGrafter"/>
</dbReference>
<gene>
    <name evidence="2" type="ORF">SAMN05443144_11517</name>
</gene>
<dbReference type="GO" id="GO:0047734">
    <property type="term" value="F:CDP-glycerol diphosphatase activity"/>
    <property type="evidence" value="ECO:0007669"/>
    <property type="project" value="TreeGrafter"/>
</dbReference>
<keyword evidence="3" id="KW-1185">Reference proteome</keyword>
<evidence type="ECO:0000259" key="1">
    <source>
        <dbReference type="Pfam" id="PF00149"/>
    </source>
</evidence>
<sequence>MMKKGIYIHIFSLSILVLCLAGCQVKSEKSSTTPALISFGVIADAQYADLPVHGNRHYRSSLDNMEKAAKQLNTYTLDFVVHLGDMIERDFNSFDDIIPIYNKIETQKYVVLGNHEFAVASEKKNDVPTKLGLDKRYFSILQKGWKFIFLDGQDLSVMAHPPGSAKYKASQAMLDSLKKTGQDNAQSWNGGLSSKQLAWLRKQLDEAQKNDYKVTVFNHFPVYPVESTHNLWNDREVVNLLEQYEVVKIYMNGHNHSGGDAIHNGIYYLNLKGMVENPDASTFAICHIFENYLLIDGKGNEYDRVIPIEDVADWSSYR</sequence>
<dbReference type="Proteomes" id="UP000184041">
    <property type="component" value="Unassembled WGS sequence"/>
</dbReference>
<dbReference type="InterPro" id="IPR029052">
    <property type="entry name" value="Metallo-depent_PP-like"/>
</dbReference>
<dbReference type="PANTHER" id="PTHR16509">
    <property type="match status" value="1"/>
</dbReference>
<dbReference type="Gene3D" id="3.60.21.10">
    <property type="match status" value="1"/>
</dbReference>
<dbReference type="SUPFAM" id="SSF56300">
    <property type="entry name" value="Metallo-dependent phosphatases"/>
    <property type="match status" value="1"/>
</dbReference>
<dbReference type="RefSeq" id="WP_084088292.1">
    <property type="nucleotide sequence ID" value="NZ_FQUS01000015.1"/>
</dbReference>
<feature type="domain" description="Calcineurin-like phosphoesterase" evidence="1">
    <location>
        <begin position="39"/>
        <end position="257"/>
    </location>
</feature>
<name>A0A1M5FH71_9BACT</name>
<dbReference type="InterPro" id="IPR004843">
    <property type="entry name" value="Calcineurin-like_PHP"/>
</dbReference>
<dbReference type="EMBL" id="FQUS01000015">
    <property type="protein sequence ID" value="SHF90491.1"/>
    <property type="molecule type" value="Genomic_DNA"/>
</dbReference>
<dbReference type="Pfam" id="PF00149">
    <property type="entry name" value="Metallophos"/>
    <property type="match status" value="1"/>
</dbReference>
<dbReference type="AlphaFoldDB" id="A0A1M5FH71"/>
<dbReference type="GO" id="GO:0008663">
    <property type="term" value="F:2',3'-cyclic-nucleotide 2'-phosphodiesterase activity"/>
    <property type="evidence" value="ECO:0007669"/>
    <property type="project" value="TreeGrafter"/>
</dbReference>
<proteinExistence type="predicted"/>
<evidence type="ECO:0000313" key="2">
    <source>
        <dbReference type="EMBL" id="SHF90491.1"/>
    </source>
</evidence>
<evidence type="ECO:0000313" key="3">
    <source>
        <dbReference type="Proteomes" id="UP000184041"/>
    </source>
</evidence>
<dbReference type="GO" id="GO:0030145">
    <property type="term" value="F:manganese ion binding"/>
    <property type="evidence" value="ECO:0007669"/>
    <property type="project" value="TreeGrafter"/>
</dbReference>
<protein>
    <submittedName>
        <fullName evidence="2">3',5'-cyclic AMP phosphodiesterase CpdA</fullName>
    </submittedName>
</protein>
<dbReference type="OrthoDB" id="9791866at2"/>
<dbReference type="STRING" id="1194090.SAMN05443144_11517"/>
<organism evidence="2 3">
    <name type="scientific">Fodinibius roseus</name>
    <dbReference type="NCBI Taxonomy" id="1194090"/>
    <lineage>
        <taxon>Bacteria</taxon>
        <taxon>Pseudomonadati</taxon>
        <taxon>Balneolota</taxon>
        <taxon>Balneolia</taxon>
        <taxon>Balneolales</taxon>
        <taxon>Balneolaceae</taxon>
        <taxon>Fodinibius</taxon>
    </lineage>
</organism>